<feature type="active site" description="Nucleophile" evidence="4">
    <location>
        <position position="229"/>
    </location>
</feature>
<dbReference type="Pfam" id="PF21317">
    <property type="entry name" value="BetaGal_ABD_1"/>
    <property type="match status" value="1"/>
</dbReference>
<dbReference type="Proteomes" id="UP000434639">
    <property type="component" value="Unassembled WGS sequence"/>
</dbReference>
<feature type="domain" description="Beta-galactosidase 1-like first all-beta" evidence="6">
    <location>
        <begin position="362"/>
        <end position="471"/>
    </location>
</feature>
<dbReference type="AlphaFoldDB" id="A0A7X2S6L5"/>
<dbReference type="InterPro" id="IPR026283">
    <property type="entry name" value="B-gal_1-like"/>
</dbReference>
<dbReference type="Gene3D" id="3.20.20.80">
    <property type="entry name" value="Glycosidases"/>
    <property type="match status" value="1"/>
</dbReference>
<dbReference type="InterPro" id="IPR008979">
    <property type="entry name" value="Galactose-bd-like_sf"/>
</dbReference>
<accession>A0A7X2S6L5</accession>
<comment type="caution">
    <text evidence="8">The sequence shown here is derived from an EMBL/GenBank/DDBJ whole genome shotgun (WGS) entry which is preliminary data.</text>
</comment>
<dbReference type="RefSeq" id="WP_155113114.1">
    <property type="nucleotide sequence ID" value="NZ_WMIB01000016.1"/>
</dbReference>
<feature type="domain" description="Beta-galactosidase galactose-binding" evidence="7">
    <location>
        <begin position="487"/>
        <end position="546"/>
    </location>
</feature>
<dbReference type="Pfam" id="PF01301">
    <property type="entry name" value="Glyco_hydro_35"/>
    <property type="match status" value="1"/>
</dbReference>
<dbReference type="InterPro" id="IPR031330">
    <property type="entry name" value="Gly_Hdrlase_35_cat"/>
</dbReference>
<sequence length="574" mass="66015">MLTEKNGSFQLNGEPFQILSGSIHYFRVVPEYWEDRLSKLKMLGLNTVETYIPWNVHEPVKGEFQFEGMADLEQFIKTADGLGLHVILRPAPYICAEWEFGGLPAWLLRQDLELRSSDPVFLKHLTDYFNVLLPKLVPYLTTNGGPVIAVQIENEYGAYGNDRSYLQHVHELYKKARIDVLLFTSDGPDFIRHGSIDEAVTTLNFGSKAEEAFEELEAFKPGSPLMCAEYWIGWFDHWGGKHHTRSAEDAADVYRTMLKRGASVNFYMFHGGTNFGFMNGANHYEEYTPTITSYDYDALLTEWGDPSEKYFAVKNVLKEFTQVPEQDPEPVLKKSYGKIQLQENMSLFDYIQNQKPIKALAPRSMEEYDHHYGLILYRTTVEKQGDLELDVTPIRDRAFIYVNGKLEKTVYRNDLEKTITLPFSEPSNQLEILVENMGRVNYGKHLKDRKGVLKNLWLGAQYWFDWEIVPVELDRINWTAGPDTRYPRFFRGELQVESTADTFIDMAGWTKGYVWINGFNLGRYWPAEGPQTKLYIPGPLLKEGANEVTVLELEGTGEPEVWFSDKPGLGEGEE</sequence>
<evidence type="ECO:0000256" key="3">
    <source>
        <dbReference type="ARBA" id="ARBA00023295"/>
    </source>
</evidence>
<dbReference type="InterPro" id="IPR048913">
    <property type="entry name" value="BetaGal_gal-bd"/>
</dbReference>
<feature type="domain" description="Glycoside hydrolase 35 catalytic" evidence="5">
    <location>
        <begin position="8"/>
        <end position="319"/>
    </location>
</feature>
<name>A0A7X2S6L5_9BACI</name>
<organism evidence="8 9">
    <name type="scientific">Metabacillus mangrovi</name>
    <dbReference type="NCBI Taxonomy" id="1491830"/>
    <lineage>
        <taxon>Bacteria</taxon>
        <taxon>Bacillati</taxon>
        <taxon>Bacillota</taxon>
        <taxon>Bacilli</taxon>
        <taxon>Bacillales</taxon>
        <taxon>Bacillaceae</taxon>
        <taxon>Metabacillus</taxon>
    </lineage>
</organism>
<dbReference type="SUPFAM" id="SSF51445">
    <property type="entry name" value="(Trans)glycosidases"/>
    <property type="match status" value="1"/>
</dbReference>
<proteinExistence type="inferred from homology"/>
<dbReference type="InterPro" id="IPR048912">
    <property type="entry name" value="BetaGal1-like_ABD1"/>
</dbReference>
<dbReference type="GO" id="GO:0005975">
    <property type="term" value="P:carbohydrate metabolic process"/>
    <property type="evidence" value="ECO:0007669"/>
    <property type="project" value="InterPro"/>
</dbReference>
<evidence type="ECO:0000313" key="9">
    <source>
        <dbReference type="Proteomes" id="UP000434639"/>
    </source>
</evidence>
<evidence type="ECO:0000259" key="7">
    <source>
        <dbReference type="Pfam" id="PF21467"/>
    </source>
</evidence>
<comment type="similarity">
    <text evidence="1">Belongs to the glycosyl hydrolase 35 family.</text>
</comment>
<keyword evidence="9" id="KW-1185">Reference proteome</keyword>
<dbReference type="Gene3D" id="2.60.120.260">
    <property type="entry name" value="Galactose-binding domain-like"/>
    <property type="match status" value="2"/>
</dbReference>
<evidence type="ECO:0000259" key="5">
    <source>
        <dbReference type="Pfam" id="PF01301"/>
    </source>
</evidence>
<feature type="active site" description="Proton donor" evidence="4">
    <location>
        <position position="155"/>
    </location>
</feature>
<keyword evidence="2" id="KW-0378">Hydrolase</keyword>
<gene>
    <name evidence="8" type="ORF">GKZ89_14455</name>
</gene>
<dbReference type="FunFam" id="3.20.20.80:FF:000115">
    <property type="entry name" value="Beta-galactosidase"/>
    <property type="match status" value="1"/>
</dbReference>
<protein>
    <submittedName>
        <fullName evidence="8">Beta-galactosidase</fullName>
    </submittedName>
</protein>
<dbReference type="PRINTS" id="PR00742">
    <property type="entry name" value="GLHYDRLASE35"/>
</dbReference>
<keyword evidence="3" id="KW-0326">Glycosidase</keyword>
<dbReference type="Pfam" id="PF21467">
    <property type="entry name" value="BetaGal_gal-bd"/>
    <property type="match status" value="1"/>
</dbReference>
<dbReference type="PIRSF" id="PIRSF006336">
    <property type="entry name" value="B-gal"/>
    <property type="match status" value="1"/>
</dbReference>
<dbReference type="PROSITE" id="PS01182">
    <property type="entry name" value="GLYCOSYL_HYDROL_F35"/>
    <property type="match status" value="1"/>
</dbReference>
<evidence type="ECO:0000313" key="8">
    <source>
        <dbReference type="EMBL" id="MTH54602.1"/>
    </source>
</evidence>
<dbReference type="EMBL" id="WMIB01000016">
    <property type="protein sequence ID" value="MTH54602.1"/>
    <property type="molecule type" value="Genomic_DNA"/>
</dbReference>
<dbReference type="InterPro" id="IPR019801">
    <property type="entry name" value="Glyco_hydro_35_CS"/>
</dbReference>
<reference evidence="8 9" key="1">
    <citation type="journal article" date="2017" name="Int. J. Syst. Evol. Microbiol.">
        <title>Bacillus mangrovi sp. nov., isolated from a sediment sample from a mangrove forest.</title>
        <authorList>
            <person name="Gupta V."/>
            <person name="Singh P.K."/>
            <person name="Korpole S."/>
            <person name="Tanuku N.R.S."/>
            <person name="Pinnaka A.K."/>
        </authorList>
    </citation>
    <scope>NUCLEOTIDE SEQUENCE [LARGE SCALE GENOMIC DNA]</scope>
    <source>
        <strain evidence="8 9">KCTC 33872</strain>
    </source>
</reference>
<evidence type="ECO:0000256" key="2">
    <source>
        <dbReference type="ARBA" id="ARBA00022801"/>
    </source>
</evidence>
<dbReference type="SUPFAM" id="SSF49785">
    <property type="entry name" value="Galactose-binding domain-like"/>
    <property type="match status" value="1"/>
</dbReference>
<dbReference type="InterPro" id="IPR001944">
    <property type="entry name" value="Glycoside_Hdrlase_35"/>
</dbReference>
<dbReference type="PANTHER" id="PTHR23421">
    <property type="entry name" value="BETA-GALACTOSIDASE RELATED"/>
    <property type="match status" value="1"/>
</dbReference>
<evidence type="ECO:0000256" key="1">
    <source>
        <dbReference type="ARBA" id="ARBA00009809"/>
    </source>
</evidence>
<dbReference type="InterPro" id="IPR017853">
    <property type="entry name" value="GH"/>
</dbReference>
<evidence type="ECO:0000259" key="6">
    <source>
        <dbReference type="Pfam" id="PF21317"/>
    </source>
</evidence>
<dbReference type="GO" id="GO:0004565">
    <property type="term" value="F:beta-galactosidase activity"/>
    <property type="evidence" value="ECO:0007669"/>
    <property type="project" value="InterPro"/>
</dbReference>
<dbReference type="OrthoDB" id="9813184at2"/>
<evidence type="ECO:0000256" key="4">
    <source>
        <dbReference type="PIRSR" id="PIRSR006336-1"/>
    </source>
</evidence>